<gene>
    <name evidence="2" type="ORF">EVI01_19880</name>
</gene>
<dbReference type="EMBL" id="BJWF01000029">
    <property type="protein sequence ID" value="GEL92651.1"/>
    <property type="molecule type" value="Genomic_DNA"/>
</dbReference>
<accession>A0A511J3T4</accession>
<organism evidence="2 3">
    <name type="scientific">Enterococcus villorum</name>
    <dbReference type="NCBI Taxonomy" id="112904"/>
    <lineage>
        <taxon>Bacteria</taxon>
        <taxon>Bacillati</taxon>
        <taxon>Bacillota</taxon>
        <taxon>Bacilli</taxon>
        <taxon>Lactobacillales</taxon>
        <taxon>Enterococcaceae</taxon>
        <taxon>Enterococcus</taxon>
    </lineage>
</organism>
<comment type="caution">
    <text evidence="2">The sequence shown here is derived from an EMBL/GenBank/DDBJ whole genome shotgun (WGS) entry which is preliminary data.</text>
</comment>
<reference evidence="2 3" key="1">
    <citation type="submission" date="2019-07" db="EMBL/GenBank/DDBJ databases">
        <title>Whole genome shotgun sequence of Enterococcus villorum NBRC 100699.</title>
        <authorList>
            <person name="Hosoyama A."/>
            <person name="Uohara A."/>
            <person name="Ohji S."/>
            <person name="Ichikawa N."/>
        </authorList>
    </citation>
    <scope>NUCLEOTIDE SEQUENCE [LARGE SCALE GENOMIC DNA]</scope>
    <source>
        <strain evidence="2 3">NBRC 100699</strain>
    </source>
</reference>
<dbReference type="RefSeq" id="WP_010751796.1">
    <property type="nucleotide sequence ID" value="NZ_BJWF01000029.1"/>
</dbReference>
<dbReference type="Proteomes" id="UP000321830">
    <property type="component" value="Unassembled WGS sequence"/>
</dbReference>
<keyword evidence="1" id="KW-0812">Transmembrane</keyword>
<dbReference type="AlphaFoldDB" id="A0A511J3T4"/>
<protein>
    <submittedName>
        <fullName evidence="2">Uncharacterized protein</fullName>
    </submittedName>
</protein>
<evidence type="ECO:0000313" key="3">
    <source>
        <dbReference type="Proteomes" id="UP000321830"/>
    </source>
</evidence>
<name>A0A511J3T4_9ENTE</name>
<keyword evidence="1" id="KW-1133">Transmembrane helix</keyword>
<evidence type="ECO:0000313" key="2">
    <source>
        <dbReference type="EMBL" id="GEL92651.1"/>
    </source>
</evidence>
<evidence type="ECO:0000256" key="1">
    <source>
        <dbReference type="SAM" id="Phobius"/>
    </source>
</evidence>
<feature type="transmembrane region" description="Helical" evidence="1">
    <location>
        <begin position="77"/>
        <end position="103"/>
    </location>
</feature>
<sequence>MIGETIYQDENGNVFTDKEVIVQNTAEDPRITSRSLSASPISIGILWTYTTKADGTKLRDVFRKCATLEGAVTVTGALAAAGIATGGISAVIAALVGVGSIAFHSRFTEAANMINAHPSSGKIYMYLDHCTYKS</sequence>
<proteinExistence type="predicted"/>
<keyword evidence="1" id="KW-0472">Membrane</keyword>